<dbReference type="SMART" id="SM00988">
    <property type="entry name" value="UreE_N"/>
    <property type="match status" value="1"/>
</dbReference>
<protein>
    <recommendedName>
        <fullName evidence="5">Urease accessory protein UreE</fullName>
    </recommendedName>
</protein>
<dbReference type="GO" id="GO:0016151">
    <property type="term" value="F:nickel cation binding"/>
    <property type="evidence" value="ECO:0007669"/>
    <property type="project" value="UniProtKB-UniRule"/>
</dbReference>
<dbReference type="PIRSF" id="PIRSF036402">
    <property type="entry name" value="Ureas_acces_UreE"/>
    <property type="match status" value="1"/>
</dbReference>
<comment type="subcellular location">
    <subcellularLocation>
        <location evidence="1 5">Cytoplasm</location>
    </subcellularLocation>
</comment>
<dbReference type="InterPro" id="IPR007864">
    <property type="entry name" value="UreE_C_dom"/>
</dbReference>
<reference evidence="7 8" key="1">
    <citation type="submission" date="2018-02" db="EMBL/GenBank/DDBJ databases">
        <title>Whole genome sequencing of endophytic bacterium.</title>
        <authorList>
            <person name="Eedara R."/>
            <person name="Podile A.R."/>
        </authorList>
    </citation>
    <scope>NUCLEOTIDE SEQUENCE [LARGE SCALE GENOMIC DNA]</scope>
    <source>
        <strain evidence="7 8">RP1T</strain>
    </source>
</reference>
<evidence type="ECO:0000256" key="1">
    <source>
        <dbReference type="ARBA" id="ARBA00004496"/>
    </source>
</evidence>
<dbReference type="Pfam" id="PF05194">
    <property type="entry name" value="UreE_C"/>
    <property type="match status" value="1"/>
</dbReference>
<evidence type="ECO:0000256" key="4">
    <source>
        <dbReference type="ARBA" id="ARBA00023186"/>
    </source>
</evidence>
<dbReference type="Pfam" id="PF02814">
    <property type="entry name" value="UreE_N"/>
    <property type="match status" value="1"/>
</dbReference>
<proteinExistence type="inferred from homology"/>
<evidence type="ECO:0000313" key="8">
    <source>
        <dbReference type="Proteomes" id="UP000237682"/>
    </source>
</evidence>
<accession>A0A2S9QIX0</accession>
<dbReference type="Proteomes" id="UP000237682">
    <property type="component" value="Unassembled WGS sequence"/>
</dbReference>
<keyword evidence="4 5" id="KW-0143">Chaperone</keyword>
<organism evidence="7 8">
    <name type="scientific">Labrys okinawensis</name>
    <dbReference type="NCBI Taxonomy" id="346911"/>
    <lineage>
        <taxon>Bacteria</taxon>
        <taxon>Pseudomonadati</taxon>
        <taxon>Pseudomonadota</taxon>
        <taxon>Alphaproteobacteria</taxon>
        <taxon>Hyphomicrobiales</taxon>
        <taxon>Xanthobacteraceae</taxon>
        <taxon>Labrys</taxon>
    </lineage>
</organism>
<dbReference type="InterPro" id="IPR004029">
    <property type="entry name" value="UreE_N"/>
</dbReference>
<dbReference type="HAMAP" id="MF_00822">
    <property type="entry name" value="UreE"/>
    <property type="match status" value="1"/>
</dbReference>
<dbReference type="GO" id="GO:0005737">
    <property type="term" value="C:cytoplasm"/>
    <property type="evidence" value="ECO:0007669"/>
    <property type="project" value="UniProtKB-SubCell"/>
</dbReference>
<dbReference type="GO" id="GO:0019627">
    <property type="term" value="P:urea metabolic process"/>
    <property type="evidence" value="ECO:0007669"/>
    <property type="project" value="InterPro"/>
</dbReference>
<feature type="domain" description="UreE urease accessory N-terminal" evidence="6">
    <location>
        <begin position="1"/>
        <end position="65"/>
    </location>
</feature>
<dbReference type="Gene3D" id="2.60.260.20">
    <property type="entry name" value="Urease metallochaperone UreE, N-terminal domain"/>
    <property type="match status" value="1"/>
</dbReference>
<dbReference type="CDD" id="cd00571">
    <property type="entry name" value="UreE"/>
    <property type="match status" value="1"/>
</dbReference>
<dbReference type="GO" id="GO:0051082">
    <property type="term" value="F:unfolded protein binding"/>
    <property type="evidence" value="ECO:0007669"/>
    <property type="project" value="UniProtKB-UniRule"/>
</dbReference>
<keyword evidence="8" id="KW-1185">Reference proteome</keyword>
<dbReference type="Gene3D" id="3.30.70.790">
    <property type="entry name" value="UreE, C-terminal domain"/>
    <property type="match status" value="1"/>
</dbReference>
<comment type="similarity">
    <text evidence="5">Belongs to the UreE family.</text>
</comment>
<dbReference type="InterPro" id="IPR036118">
    <property type="entry name" value="UreE_N_sf"/>
</dbReference>
<dbReference type="OrthoDB" id="9802215at2"/>
<evidence type="ECO:0000259" key="6">
    <source>
        <dbReference type="SMART" id="SM00988"/>
    </source>
</evidence>
<dbReference type="SUPFAM" id="SSF69287">
    <property type="entry name" value="Urease metallochaperone UreE, N-terminal domain"/>
    <property type="match status" value="1"/>
</dbReference>
<dbReference type="SUPFAM" id="SSF69737">
    <property type="entry name" value="Urease metallochaperone UreE, C-terminal domain"/>
    <property type="match status" value="1"/>
</dbReference>
<evidence type="ECO:0000313" key="7">
    <source>
        <dbReference type="EMBL" id="PRH89316.1"/>
    </source>
</evidence>
<keyword evidence="3 5" id="KW-0533">Nickel</keyword>
<dbReference type="InterPro" id="IPR012406">
    <property type="entry name" value="UreE"/>
</dbReference>
<dbReference type="RefSeq" id="WP_105860279.1">
    <property type="nucleotide sequence ID" value="NZ_PUEJ01000001.1"/>
</dbReference>
<name>A0A2S9QIX0_9HYPH</name>
<dbReference type="EMBL" id="PUEJ01000001">
    <property type="protein sequence ID" value="PRH89316.1"/>
    <property type="molecule type" value="Genomic_DNA"/>
</dbReference>
<evidence type="ECO:0000256" key="2">
    <source>
        <dbReference type="ARBA" id="ARBA00022490"/>
    </source>
</evidence>
<evidence type="ECO:0000256" key="3">
    <source>
        <dbReference type="ARBA" id="ARBA00022596"/>
    </source>
</evidence>
<sequence length="155" mass="17193">MLHATSHCHHDSRLPVGTLTLDHRGRHLRRKRLITDQGDIVMVDLPEAVLLADGDALVLEDGRTLTILAAPEELYAVRPGRHCPLAHLAWHLGNRHLAAEIGADVILIERDRVIRSMLEGLGAEIQEVVAGFQPVHGAYHGHAHGHHHDHGHRHD</sequence>
<dbReference type="AlphaFoldDB" id="A0A2S9QIX0"/>
<dbReference type="GO" id="GO:0065003">
    <property type="term" value="P:protein-containing complex assembly"/>
    <property type="evidence" value="ECO:0007669"/>
    <property type="project" value="InterPro"/>
</dbReference>
<comment type="caution">
    <text evidence="7">The sequence shown here is derived from an EMBL/GenBank/DDBJ whole genome shotgun (WGS) entry which is preliminary data.</text>
</comment>
<gene>
    <name evidence="5" type="primary">ureE</name>
    <name evidence="7" type="ORF">C5L14_01605</name>
</gene>
<keyword evidence="2 5" id="KW-0963">Cytoplasm</keyword>
<dbReference type="GO" id="GO:0006457">
    <property type="term" value="P:protein folding"/>
    <property type="evidence" value="ECO:0007669"/>
    <property type="project" value="InterPro"/>
</dbReference>
<evidence type="ECO:0000256" key="5">
    <source>
        <dbReference type="HAMAP-Rule" id="MF_00822"/>
    </source>
</evidence>
<comment type="function">
    <text evidence="5">Involved in urease metallocenter assembly. Binds nickel. Probably functions as a nickel donor during metallocenter assembly.</text>
</comment>